<name>A0ABM8RFD7_9BACT</name>
<dbReference type="Proteomes" id="UP000675880">
    <property type="component" value="Unassembled WGS sequence"/>
</dbReference>
<evidence type="ECO:0008006" key="4">
    <source>
        <dbReference type="Google" id="ProtNLM"/>
    </source>
</evidence>
<comment type="caution">
    <text evidence="2">The sequence shown here is derived from an EMBL/GenBank/DDBJ whole genome shotgun (WGS) entry which is preliminary data.</text>
</comment>
<keyword evidence="3" id="KW-1185">Reference proteome</keyword>
<dbReference type="EMBL" id="CAJNBJ010000016">
    <property type="protein sequence ID" value="CAE6750066.1"/>
    <property type="molecule type" value="Genomic_DNA"/>
</dbReference>
<feature type="signal peptide" evidence="1">
    <location>
        <begin position="1"/>
        <end position="28"/>
    </location>
</feature>
<feature type="chain" id="PRO_5046732952" description="Alginate export domain-containing protein" evidence="1">
    <location>
        <begin position="29"/>
        <end position="302"/>
    </location>
</feature>
<dbReference type="RefSeq" id="WP_213042332.1">
    <property type="nucleotide sequence ID" value="NZ_CAJNBJ010000016.1"/>
</dbReference>
<protein>
    <recommendedName>
        <fullName evidence="4">Alginate export domain-containing protein</fullName>
    </recommendedName>
</protein>
<gene>
    <name evidence="2" type="ORF">NSPZN2_30127</name>
</gene>
<proteinExistence type="predicted"/>
<evidence type="ECO:0000313" key="2">
    <source>
        <dbReference type="EMBL" id="CAE6750066.1"/>
    </source>
</evidence>
<evidence type="ECO:0000313" key="3">
    <source>
        <dbReference type="Proteomes" id="UP000675880"/>
    </source>
</evidence>
<keyword evidence="1" id="KW-0732">Signal</keyword>
<accession>A0ABM8RFD7</accession>
<sequence length="302" mass="33820">MATLPRWGLAAAIFAAAWLLGEPHPAHAVEPAQALCADWQSRHSQWIWCDDFEVDRLSSYFEYDIRHGRFVREAGAGAGASIGMRAEYLPGDPHGGSLHLAFGKTPIAYMKPVDAGTAHYREIYWRFDLRLQPGWIGGGADKLTRATILSSDRFAQAAIGHLWSGGLPGSDPERLYLDPASGTDEFGTLRTTTYNDFPRLRWLGAAGGETPLFNATNISKWFCIEVHMKLNQANASDGVFEYWIDDRLEAQRTGLNWVGTYQDFGINAVYLEQYWTSVPFNKVQQRYFDNFVVSTARIGCVQ</sequence>
<organism evidence="2 3">
    <name type="scientific">Nitrospira defluvii</name>
    <dbReference type="NCBI Taxonomy" id="330214"/>
    <lineage>
        <taxon>Bacteria</taxon>
        <taxon>Pseudomonadati</taxon>
        <taxon>Nitrospirota</taxon>
        <taxon>Nitrospiria</taxon>
        <taxon>Nitrospirales</taxon>
        <taxon>Nitrospiraceae</taxon>
        <taxon>Nitrospira</taxon>
    </lineage>
</organism>
<dbReference type="Gene3D" id="2.60.120.200">
    <property type="match status" value="1"/>
</dbReference>
<reference evidence="2 3" key="1">
    <citation type="submission" date="2021-02" db="EMBL/GenBank/DDBJ databases">
        <authorList>
            <person name="Han P."/>
        </authorList>
    </citation>
    <scope>NUCLEOTIDE SEQUENCE [LARGE SCALE GENOMIC DNA]</scope>
    <source>
        <strain evidence="2">Candidatus Nitrospira sp. ZN2</strain>
    </source>
</reference>
<evidence type="ECO:0000256" key="1">
    <source>
        <dbReference type="SAM" id="SignalP"/>
    </source>
</evidence>